<gene>
    <name evidence="1" type="ORF">QYF49_01440</name>
</gene>
<dbReference type="PANTHER" id="PTHR48098:SF3">
    <property type="entry name" value="IRON(III) ENTEROBACTIN ESTERASE"/>
    <property type="match status" value="1"/>
</dbReference>
<proteinExistence type="predicted"/>
<dbReference type="InterPro" id="IPR029058">
    <property type="entry name" value="AB_hydrolase_fold"/>
</dbReference>
<reference evidence="1" key="1">
    <citation type="submission" date="2023-06" db="EMBL/GenBank/DDBJ databases">
        <title>Draft Genome Sequences of Representative Paenibacillus Polymyxa, Bacillus cereus, Fictibacillus sp., and Brevibacillus agri Strains Isolated from Amazonian Dark Earth.</title>
        <authorList>
            <person name="Pellegrinetti T.A."/>
            <person name="Cunha I.C.M."/>
            <person name="Chaves M.G."/>
            <person name="Freitas A.S."/>
            <person name="Silva A.V.R."/>
            <person name="Tsai S.M."/>
            <person name="Mendes L.W."/>
        </authorList>
    </citation>
    <scope>NUCLEOTIDE SEQUENCE</scope>
    <source>
        <strain evidence="1">CENA-BCM004</strain>
    </source>
</reference>
<dbReference type="RefSeq" id="WP_290397859.1">
    <property type="nucleotide sequence ID" value="NZ_JAUHLN010000001.1"/>
</dbReference>
<dbReference type="Gene3D" id="3.40.50.1820">
    <property type="entry name" value="alpha/beta hydrolase"/>
    <property type="match status" value="1"/>
</dbReference>
<keyword evidence="2" id="KW-1185">Reference proteome</keyword>
<dbReference type="SUPFAM" id="SSF53474">
    <property type="entry name" value="alpha/beta-Hydrolases"/>
    <property type="match status" value="1"/>
</dbReference>
<dbReference type="PANTHER" id="PTHR48098">
    <property type="entry name" value="ENTEROCHELIN ESTERASE-RELATED"/>
    <property type="match status" value="1"/>
</dbReference>
<keyword evidence="1" id="KW-0378">Hydrolase</keyword>
<dbReference type="GO" id="GO:0016787">
    <property type="term" value="F:hydrolase activity"/>
    <property type="evidence" value="ECO:0007669"/>
    <property type="project" value="UniProtKB-KW"/>
</dbReference>
<dbReference type="EMBL" id="JAUHLN010000001">
    <property type="protein sequence ID" value="MDN4071695.1"/>
    <property type="molecule type" value="Genomic_DNA"/>
</dbReference>
<dbReference type="InterPro" id="IPR050583">
    <property type="entry name" value="Mycobacterial_A85_antigen"/>
</dbReference>
<dbReference type="Proteomes" id="UP001168694">
    <property type="component" value="Unassembled WGS sequence"/>
</dbReference>
<dbReference type="InterPro" id="IPR000801">
    <property type="entry name" value="Esterase-like"/>
</dbReference>
<sequence length="286" mass="33390">MQQERQPSSRLRGWLFVFRYFNSGALSCYDNSWIKKRSQSGGLPISLLINENRMYSSQLNRELEVKWLFSDQLQEGDVQLLLVQDGYYYMKLGGLRETFEKLLEETPELARNLVMVTVSPGSPSQRREVYHPNGEHFEAFTNFFYDDVLPDVQQKLKAINMNVVKMGAIGDSLAGVISLYLAMKKPEIWSHLMLQSAAFDEEMAEDARRQIQQPDWKIYQVVGQYENNFKSPVTGEIAHIYDGNKSMASVFEEKELSLDFHVEDEEHRWIFWKDDLPRALCFFLKN</sequence>
<evidence type="ECO:0000313" key="1">
    <source>
        <dbReference type="EMBL" id="MDN4071695.1"/>
    </source>
</evidence>
<accession>A0ABT8E1C5</accession>
<evidence type="ECO:0000313" key="2">
    <source>
        <dbReference type="Proteomes" id="UP001168694"/>
    </source>
</evidence>
<organism evidence="1 2">
    <name type="scientific">Fictibacillus terranigra</name>
    <dbReference type="NCBI Taxonomy" id="3058424"/>
    <lineage>
        <taxon>Bacteria</taxon>
        <taxon>Bacillati</taxon>
        <taxon>Bacillota</taxon>
        <taxon>Bacilli</taxon>
        <taxon>Bacillales</taxon>
        <taxon>Fictibacillaceae</taxon>
        <taxon>Fictibacillus</taxon>
    </lineage>
</organism>
<protein>
    <submittedName>
        <fullName evidence="1">Alpha/beta hydrolase-fold protein</fullName>
    </submittedName>
</protein>
<comment type="caution">
    <text evidence="1">The sequence shown here is derived from an EMBL/GenBank/DDBJ whole genome shotgun (WGS) entry which is preliminary data.</text>
</comment>
<dbReference type="Pfam" id="PF00756">
    <property type="entry name" value="Esterase"/>
    <property type="match status" value="1"/>
</dbReference>
<name>A0ABT8E1C5_9BACL</name>